<evidence type="ECO:0000313" key="5">
    <source>
        <dbReference type="Proteomes" id="UP000618795"/>
    </source>
</evidence>
<comment type="caution">
    <text evidence="4">The sequence shown here is derived from an EMBL/GenBank/DDBJ whole genome shotgun (WGS) entry which is preliminary data.</text>
</comment>
<feature type="transmembrane region" description="Helical" evidence="2">
    <location>
        <begin position="37"/>
        <end position="61"/>
    </location>
</feature>
<name>A0A918IJW7_9ACTN</name>
<dbReference type="Pfam" id="PF07811">
    <property type="entry name" value="TadE"/>
    <property type="match status" value="1"/>
</dbReference>
<protein>
    <recommendedName>
        <fullName evidence="3">TadE-like domain-containing protein</fullName>
    </recommendedName>
</protein>
<dbReference type="Proteomes" id="UP000618795">
    <property type="component" value="Unassembled WGS sequence"/>
</dbReference>
<dbReference type="AlphaFoldDB" id="A0A918IJW7"/>
<gene>
    <name evidence="4" type="ORF">GCM10010260_82180</name>
</gene>
<keyword evidence="2" id="KW-1133">Transmembrane helix</keyword>
<proteinExistence type="predicted"/>
<accession>A0A918IJW7</accession>
<reference evidence="4" key="2">
    <citation type="submission" date="2020-09" db="EMBL/GenBank/DDBJ databases">
        <authorList>
            <person name="Sun Q."/>
            <person name="Ohkuma M."/>
        </authorList>
    </citation>
    <scope>NUCLEOTIDE SEQUENCE</scope>
    <source>
        <strain evidence="4">JCM 4369</strain>
    </source>
</reference>
<sequence length="152" mass="15871">MKSTAGNDSQRAEAGQADPEQAEDQVRRPWDRGEASIQMAIVFPFVILITVAVVQASMWFFARNIALTAAREGVAAARTYQAPEGAGAARARETLDRIAGDSLGQATVSTAGSSATEVRVTVTGQAPSLIPGLSGLSVSQSAGAPRERWTTP</sequence>
<evidence type="ECO:0000256" key="2">
    <source>
        <dbReference type="SAM" id="Phobius"/>
    </source>
</evidence>
<dbReference type="RefSeq" id="WP_191878539.1">
    <property type="nucleotide sequence ID" value="NZ_BMTD01000035.1"/>
</dbReference>
<evidence type="ECO:0000313" key="4">
    <source>
        <dbReference type="EMBL" id="GGV29209.1"/>
    </source>
</evidence>
<keyword evidence="2" id="KW-0812">Transmembrane</keyword>
<feature type="domain" description="TadE-like" evidence="3">
    <location>
        <begin position="33"/>
        <end position="74"/>
    </location>
</feature>
<feature type="region of interest" description="Disordered" evidence="1">
    <location>
        <begin position="1"/>
        <end position="28"/>
    </location>
</feature>
<dbReference type="InterPro" id="IPR012495">
    <property type="entry name" value="TadE-like_dom"/>
</dbReference>
<organism evidence="4 5">
    <name type="scientific">Streptomyces filipinensis</name>
    <dbReference type="NCBI Taxonomy" id="66887"/>
    <lineage>
        <taxon>Bacteria</taxon>
        <taxon>Bacillati</taxon>
        <taxon>Actinomycetota</taxon>
        <taxon>Actinomycetes</taxon>
        <taxon>Kitasatosporales</taxon>
        <taxon>Streptomycetaceae</taxon>
        <taxon>Streptomyces</taxon>
    </lineage>
</organism>
<keyword evidence="2" id="KW-0472">Membrane</keyword>
<keyword evidence="5" id="KW-1185">Reference proteome</keyword>
<dbReference type="EMBL" id="BMTD01000035">
    <property type="protein sequence ID" value="GGV29209.1"/>
    <property type="molecule type" value="Genomic_DNA"/>
</dbReference>
<evidence type="ECO:0000259" key="3">
    <source>
        <dbReference type="Pfam" id="PF07811"/>
    </source>
</evidence>
<reference evidence="4" key="1">
    <citation type="journal article" date="2014" name="Int. J. Syst. Evol. Microbiol.">
        <title>Complete genome sequence of Corynebacterium casei LMG S-19264T (=DSM 44701T), isolated from a smear-ripened cheese.</title>
        <authorList>
            <consortium name="US DOE Joint Genome Institute (JGI-PGF)"/>
            <person name="Walter F."/>
            <person name="Albersmeier A."/>
            <person name="Kalinowski J."/>
            <person name="Ruckert C."/>
        </authorList>
    </citation>
    <scope>NUCLEOTIDE SEQUENCE</scope>
    <source>
        <strain evidence="4">JCM 4369</strain>
    </source>
</reference>
<evidence type="ECO:0000256" key="1">
    <source>
        <dbReference type="SAM" id="MobiDB-lite"/>
    </source>
</evidence>